<feature type="domain" description="PAC" evidence="11">
    <location>
        <begin position="254"/>
        <end position="306"/>
    </location>
</feature>
<dbReference type="InterPro" id="IPR001610">
    <property type="entry name" value="PAC"/>
</dbReference>
<dbReference type="Gene3D" id="3.30.565.10">
    <property type="entry name" value="Histidine kinase-like ATPase, C-terminal domain"/>
    <property type="match status" value="1"/>
</dbReference>
<dbReference type="SUPFAM" id="SSF47384">
    <property type="entry name" value="Homodimeric domain of signal transducing histidine kinase"/>
    <property type="match status" value="1"/>
</dbReference>
<proteinExistence type="predicted"/>
<evidence type="ECO:0000256" key="2">
    <source>
        <dbReference type="ARBA" id="ARBA00012438"/>
    </source>
</evidence>
<evidence type="ECO:0000313" key="13">
    <source>
        <dbReference type="Proteomes" id="UP000317238"/>
    </source>
</evidence>
<evidence type="ECO:0000256" key="6">
    <source>
        <dbReference type="ARBA" id="ARBA00022777"/>
    </source>
</evidence>
<keyword evidence="6" id="KW-0418">Kinase</keyword>
<protein>
    <recommendedName>
        <fullName evidence="2">histidine kinase</fullName>
        <ecNumber evidence="2">2.7.13.3</ecNumber>
    </recommendedName>
</protein>
<gene>
    <name evidence="12" type="primary">fixL_2</name>
    <name evidence="12" type="ORF">Pan14r_10290</name>
</gene>
<keyword evidence="4 12" id="KW-0808">Transferase</keyword>
<sequence>MLAQHERIERDLRGQTRVLKRLAEGASLDEILHTLVEVAEESRPEMIGSVLLLDSDGRLRNGASLRLPDEYIKAVDGVIPSPDMGSCGTAAYLKRRVVVEDIATDPLWKMARNAALKASLRACWSEPIISTTGDVLGTFAMYYREPRKPSESDLDFVSSMGSLAALAIERVRHQNAVERERAVLTAIVNGIPDALVMTGLDRRITHFGGSAEKLFGYTADEVLGQTTEVLYASSDDYKRMGDEHFNTISMTTTDATELIWRRKSGETFPGEVVGAVIRDEQGSPFAFLGLIRDITERKIAEERLAESQLKLVQSERLAAMGQMVSAIAHESRNALQRIQVGIDVLGYEIKSGTEAGDDLERISRAKDDLLKLHDGLRNFAGQIRLQRSTANLADAWHLAWGNLNVLRKGRNATLVENADGVDLECPHDAFRIEQVFRNLFENSLAATEDPVTIDIKAAEQIVDGRDAIVVTVRDNGPGLSAEQRERVFDAFFSTKPKGTGLGMAIALRFMQAHGGTIQIGESRCDGAEFLLTFPKSADENAPANRDRR</sequence>
<organism evidence="12 13">
    <name type="scientific">Crateriforma conspicua</name>
    <dbReference type="NCBI Taxonomy" id="2527996"/>
    <lineage>
        <taxon>Bacteria</taxon>
        <taxon>Pseudomonadati</taxon>
        <taxon>Planctomycetota</taxon>
        <taxon>Planctomycetia</taxon>
        <taxon>Planctomycetales</taxon>
        <taxon>Planctomycetaceae</taxon>
        <taxon>Crateriforma</taxon>
    </lineage>
</organism>
<dbReference type="GO" id="GO:0005524">
    <property type="term" value="F:ATP binding"/>
    <property type="evidence" value="ECO:0007669"/>
    <property type="project" value="UniProtKB-KW"/>
</dbReference>
<dbReference type="CDD" id="cd00075">
    <property type="entry name" value="HATPase"/>
    <property type="match status" value="1"/>
</dbReference>
<dbReference type="SMART" id="SM00065">
    <property type="entry name" value="GAF"/>
    <property type="match status" value="1"/>
</dbReference>
<dbReference type="SUPFAM" id="SSF55781">
    <property type="entry name" value="GAF domain-like"/>
    <property type="match status" value="1"/>
</dbReference>
<dbReference type="Gene3D" id="1.10.287.130">
    <property type="match status" value="1"/>
</dbReference>
<dbReference type="SMART" id="SM00086">
    <property type="entry name" value="PAC"/>
    <property type="match status" value="1"/>
</dbReference>
<dbReference type="PRINTS" id="PR00344">
    <property type="entry name" value="BCTRLSENSOR"/>
</dbReference>
<dbReference type="InterPro" id="IPR000700">
    <property type="entry name" value="PAS-assoc_C"/>
</dbReference>
<comment type="caution">
    <text evidence="12">The sequence shown here is derived from an EMBL/GenBank/DDBJ whole genome shotgun (WGS) entry which is preliminary data.</text>
</comment>
<dbReference type="PANTHER" id="PTHR43065">
    <property type="entry name" value="SENSOR HISTIDINE KINASE"/>
    <property type="match status" value="1"/>
</dbReference>
<dbReference type="Proteomes" id="UP000317238">
    <property type="component" value="Unassembled WGS sequence"/>
</dbReference>
<dbReference type="SMART" id="SM00091">
    <property type="entry name" value="PAS"/>
    <property type="match status" value="1"/>
</dbReference>
<dbReference type="PROSITE" id="PS50112">
    <property type="entry name" value="PAS"/>
    <property type="match status" value="1"/>
</dbReference>
<dbReference type="GO" id="GO:0000155">
    <property type="term" value="F:phosphorelay sensor kinase activity"/>
    <property type="evidence" value="ECO:0007669"/>
    <property type="project" value="InterPro"/>
</dbReference>
<keyword evidence="13" id="KW-1185">Reference proteome</keyword>
<evidence type="ECO:0000256" key="1">
    <source>
        <dbReference type="ARBA" id="ARBA00000085"/>
    </source>
</evidence>
<evidence type="ECO:0000256" key="7">
    <source>
        <dbReference type="ARBA" id="ARBA00022840"/>
    </source>
</evidence>
<dbReference type="InterPro" id="IPR004358">
    <property type="entry name" value="Sig_transdc_His_kin-like_C"/>
</dbReference>
<dbReference type="InterPro" id="IPR005467">
    <property type="entry name" value="His_kinase_dom"/>
</dbReference>
<dbReference type="OrthoDB" id="236031at2"/>
<dbReference type="Pfam" id="PF13426">
    <property type="entry name" value="PAS_9"/>
    <property type="match status" value="1"/>
</dbReference>
<dbReference type="PANTHER" id="PTHR43065:SF10">
    <property type="entry name" value="PEROXIDE STRESS-ACTIVATED HISTIDINE KINASE MAK3"/>
    <property type="match status" value="1"/>
</dbReference>
<dbReference type="EMBL" id="SJPL01000001">
    <property type="protein sequence ID" value="TWT68782.1"/>
    <property type="molecule type" value="Genomic_DNA"/>
</dbReference>
<dbReference type="RefSeq" id="WP_145295447.1">
    <property type="nucleotide sequence ID" value="NZ_CP036319.1"/>
</dbReference>
<dbReference type="InterPro" id="IPR029016">
    <property type="entry name" value="GAF-like_dom_sf"/>
</dbReference>
<evidence type="ECO:0000256" key="5">
    <source>
        <dbReference type="ARBA" id="ARBA00022741"/>
    </source>
</evidence>
<dbReference type="InterPro" id="IPR036097">
    <property type="entry name" value="HisK_dim/P_sf"/>
</dbReference>
<dbReference type="PROSITE" id="PS50109">
    <property type="entry name" value="HIS_KIN"/>
    <property type="match status" value="1"/>
</dbReference>
<dbReference type="Pfam" id="PF02518">
    <property type="entry name" value="HATPase_c"/>
    <property type="match status" value="1"/>
</dbReference>
<dbReference type="PROSITE" id="PS50113">
    <property type="entry name" value="PAC"/>
    <property type="match status" value="1"/>
</dbReference>
<feature type="domain" description="Histidine kinase" evidence="9">
    <location>
        <begin position="326"/>
        <end position="537"/>
    </location>
</feature>
<reference evidence="12 13" key="1">
    <citation type="submission" date="2019-02" db="EMBL/GenBank/DDBJ databases">
        <title>Deep-cultivation of Planctomycetes and their phenomic and genomic characterization uncovers novel biology.</title>
        <authorList>
            <person name="Wiegand S."/>
            <person name="Jogler M."/>
            <person name="Boedeker C."/>
            <person name="Pinto D."/>
            <person name="Vollmers J."/>
            <person name="Rivas-Marin E."/>
            <person name="Kohn T."/>
            <person name="Peeters S.H."/>
            <person name="Heuer A."/>
            <person name="Rast P."/>
            <person name="Oberbeckmann S."/>
            <person name="Bunk B."/>
            <person name="Jeske O."/>
            <person name="Meyerdierks A."/>
            <person name="Storesund J.E."/>
            <person name="Kallscheuer N."/>
            <person name="Luecker S."/>
            <person name="Lage O.M."/>
            <person name="Pohl T."/>
            <person name="Merkel B.J."/>
            <person name="Hornburger P."/>
            <person name="Mueller R.-W."/>
            <person name="Bruemmer F."/>
            <person name="Labrenz M."/>
            <person name="Spormann A.M."/>
            <person name="Op Den Camp H."/>
            <person name="Overmann J."/>
            <person name="Amann R."/>
            <person name="Jetten M.S.M."/>
            <person name="Mascher T."/>
            <person name="Medema M.H."/>
            <person name="Devos D.P."/>
            <person name="Kaster A.-K."/>
            <person name="Ovreas L."/>
            <person name="Rohde M."/>
            <person name="Galperin M.Y."/>
            <person name="Jogler C."/>
        </authorList>
    </citation>
    <scope>NUCLEOTIDE SEQUENCE [LARGE SCALE GENOMIC DNA]</scope>
    <source>
        <strain evidence="12 13">Pan14r</strain>
    </source>
</reference>
<dbReference type="Gene3D" id="3.30.450.20">
    <property type="entry name" value="PAS domain"/>
    <property type="match status" value="1"/>
</dbReference>
<keyword evidence="8" id="KW-0902">Two-component regulatory system</keyword>
<dbReference type="AlphaFoldDB" id="A0A5C5Y5Q2"/>
<dbReference type="NCBIfam" id="TIGR00229">
    <property type="entry name" value="sensory_box"/>
    <property type="match status" value="1"/>
</dbReference>
<keyword evidence="7" id="KW-0067">ATP-binding</keyword>
<dbReference type="InterPro" id="IPR000014">
    <property type="entry name" value="PAS"/>
</dbReference>
<keyword evidence="3" id="KW-0597">Phosphoprotein</keyword>
<evidence type="ECO:0000259" key="11">
    <source>
        <dbReference type="PROSITE" id="PS50113"/>
    </source>
</evidence>
<dbReference type="InterPro" id="IPR036890">
    <property type="entry name" value="HATPase_C_sf"/>
</dbReference>
<accession>A0A5C5Y5Q2</accession>
<dbReference type="CDD" id="cd00130">
    <property type="entry name" value="PAS"/>
    <property type="match status" value="1"/>
</dbReference>
<feature type="domain" description="PAS" evidence="10">
    <location>
        <begin position="180"/>
        <end position="226"/>
    </location>
</feature>
<dbReference type="Pfam" id="PF13185">
    <property type="entry name" value="GAF_2"/>
    <property type="match status" value="1"/>
</dbReference>
<keyword evidence="5" id="KW-0547">Nucleotide-binding</keyword>
<dbReference type="SUPFAM" id="SSF55785">
    <property type="entry name" value="PYP-like sensor domain (PAS domain)"/>
    <property type="match status" value="1"/>
</dbReference>
<dbReference type="SMART" id="SM00387">
    <property type="entry name" value="HATPase_c"/>
    <property type="match status" value="1"/>
</dbReference>
<dbReference type="InterPro" id="IPR003594">
    <property type="entry name" value="HATPase_dom"/>
</dbReference>
<evidence type="ECO:0000256" key="3">
    <source>
        <dbReference type="ARBA" id="ARBA00022553"/>
    </source>
</evidence>
<comment type="catalytic activity">
    <reaction evidence="1">
        <text>ATP + protein L-histidine = ADP + protein N-phospho-L-histidine.</text>
        <dbReference type="EC" id="2.7.13.3"/>
    </reaction>
</comment>
<dbReference type="EC" id="2.7.13.3" evidence="2"/>
<dbReference type="Gene3D" id="3.30.450.40">
    <property type="match status" value="1"/>
</dbReference>
<dbReference type="SUPFAM" id="SSF55874">
    <property type="entry name" value="ATPase domain of HSP90 chaperone/DNA topoisomerase II/histidine kinase"/>
    <property type="match status" value="1"/>
</dbReference>
<evidence type="ECO:0000313" key="12">
    <source>
        <dbReference type="EMBL" id="TWT68782.1"/>
    </source>
</evidence>
<evidence type="ECO:0000256" key="8">
    <source>
        <dbReference type="ARBA" id="ARBA00023012"/>
    </source>
</evidence>
<evidence type="ECO:0000256" key="4">
    <source>
        <dbReference type="ARBA" id="ARBA00022679"/>
    </source>
</evidence>
<name>A0A5C5Y5Q2_9PLAN</name>
<dbReference type="InterPro" id="IPR035965">
    <property type="entry name" value="PAS-like_dom_sf"/>
</dbReference>
<evidence type="ECO:0000259" key="10">
    <source>
        <dbReference type="PROSITE" id="PS50112"/>
    </source>
</evidence>
<evidence type="ECO:0000259" key="9">
    <source>
        <dbReference type="PROSITE" id="PS50109"/>
    </source>
</evidence>
<dbReference type="InterPro" id="IPR003018">
    <property type="entry name" value="GAF"/>
</dbReference>